<keyword evidence="2" id="KW-1185">Reference proteome</keyword>
<protein>
    <submittedName>
        <fullName evidence="1">Uncharacterized protein</fullName>
    </submittedName>
</protein>
<dbReference type="AlphaFoldDB" id="A0A512RPR9"/>
<dbReference type="OrthoDB" id="680455at2"/>
<evidence type="ECO:0000313" key="2">
    <source>
        <dbReference type="Proteomes" id="UP000321436"/>
    </source>
</evidence>
<dbReference type="EMBL" id="BKAU01000005">
    <property type="protein sequence ID" value="GEP97687.1"/>
    <property type="molecule type" value="Genomic_DNA"/>
</dbReference>
<gene>
    <name evidence="1" type="ORF">CCY01nite_39470</name>
</gene>
<comment type="caution">
    <text evidence="1">The sequence shown here is derived from an EMBL/GenBank/DDBJ whole genome shotgun (WGS) entry which is preliminary data.</text>
</comment>
<dbReference type="Proteomes" id="UP000321436">
    <property type="component" value="Unassembled WGS sequence"/>
</dbReference>
<proteinExistence type="predicted"/>
<accession>A0A512RPR9</accession>
<organism evidence="1 2">
    <name type="scientific">Chitinophaga cymbidii</name>
    <dbReference type="NCBI Taxonomy" id="1096750"/>
    <lineage>
        <taxon>Bacteria</taxon>
        <taxon>Pseudomonadati</taxon>
        <taxon>Bacteroidota</taxon>
        <taxon>Chitinophagia</taxon>
        <taxon>Chitinophagales</taxon>
        <taxon>Chitinophagaceae</taxon>
        <taxon>Chitinophaga</taxon>
    </lineage>
</organism>
<dbReference type="RefSeq" id="WP_146865522.1">
    <property type="nucleotide sequence ID" value="NZ_BKAU01000005.1"/>
</dbReference>
<reference evidence="1 2" key="1">
    <citation type="submission" date="2019-07" db="EMBL/GenBank/DDBJ databases">
        <title>Whole genome shotgun sequence of Chitinophaga cymbidii NBRC 109752.</title>
        <authorList>
            <person name="Hosoyama A."/>
            <person name="Uohara A."/>
            <person name="Ohji S."/>
            <person name="Ichikawa N."/>
        </authorList>
    </citation>
    <scope>NUCLEOTIDE SEQUENCE [LARGE SCALE GENOMIC DNA]</scope>
    <source>
        <strain evidence="1 2">NBRC 109752</strain>
    </source>
</reference>
<name>A0A512RPR9_9BACT</name>
<evidence type="ECO:0000313" key="1">
    <source>
        <dbReference type="EMBL" id="GEP97687.1"/>
    </source>
</evidence>
<sequence length="103" mass="12174">MQQSLTNENFITVIPHLAFPNLKHPVCLEIKKLRYWNEGQCEHSVTEETIELFLRNAQLYNVSIYPEQPELGCYAMDGEIQPEKGERQVHEIFYKGHLIYRHS</sequence>